<evidence type="ECO:0000256" key="3">
    <source>
        <dbReference type="PROSITE-ProRule" id="PRU00289"/>
    </source>
</evidence>
<evidence type="ECO:0000256" key="2">
    <source>
        <dbReference type="ARBA" id="ARBA00022840"/>
    </source>
</evidence>
<accession>A0A3P3W104</accession>
<dbReference type="InterPro" id="IPR003593">
    <property type="entry name" value="AAA+_ATPase"/>
</dbReference>
<keyword evidence="4" id="KW-0812">Transmembrane</keyword>
<comment type="caution">
    <text evidence="6">The sequence shown here is derived from an EMBL/GenBank/DDBJ whole genome shotgun (WGS) entry which is preliminary data.</text>
</comment>
<proteinExistence type="predicted"/>
<dbReference type="InterPro" id="IPR002543">
    <property type="entry name" value="FtsK_dom"/>
</dbReference>
<feature type="transmembrane region" description="Helical" evidence="4">
    <location>
        <begin position="96"/>
        <end position="117"/>
    </location>
</feature>
<evidence type="ECO:0000256" key="4">
    <source>
        <dbReference type="SAM" id="Phobius"/>
    </source>
</evidence>
<gene>
    <name evidence="6" type="ORF">EG850_00795</name>
</gene>
<dbReference type="AlphaFoldDB" id="A0A3P3W104"/>
<feature type="domain" description="FtsK" evidence="5">
    <location>
        <begin position="402"/>
        <end position="585"/>
    </location>
</feature>
<dbReference type="OrthoDB" id="9807790at2"/>
<evidence type="ECO:0000256" key="1">
    <source>
        <dbReference type="ARBA" id="ARBA00022741"/>
    </source>
</evidence>
<feature type="transmembrane region" description="Helical" evidence="4">
    <location>
        <begin position="123"/>
        <end position="140"/>
    </location>
</feature>
<keyword evidence="4" id="KW-1133">Transmembrane helix</keyword>
<dbReference type="SMART" id="SM00382">
    <property type="entry name" value="AAA"/>
    <property type="match status" value="2"/>
</dbReference>
<dbReference type="PANTHER" id="PTHR22683">
    <property type="entry name" value="SPORULATION PROTEIN RELATED"/>
    <property type="match status" value="1"/>
</dbReference>
<keyword evidence="2 3" id="KW-0067">ATP-binding</keyword>
<protein>
    <recommendedName>
        <fullName evidence="5">FtsK domain-containing protein</fullName>
    </recommendedName>
</protein>
<dbReference type="PANTHER" id="PTHR22683:SF1">
    <property type="entry name" value="TYPE VII SECRETION SYSTEM PROTEIN ESSC"/>
    <property type="match status" value="1"/>
</dbReference>
<dbReference type="Pfam" id="PF01580">
    <property type="entry name" value="FtsK_SpoIIIE"/>
    <property type="match status" value="1"/>
</dbReference>
<evidence type="ECO:0000259" key="5">
    <source>
        <dbReference type="PROSITE" id="PS50901"/>
    </source>
</evidence>
<evidence type="ECO:0000313" key="6">
    <source>
        <dbReference type="EMBL" id="RRJ88715.1"/>
    </source>
</evidence>
<dbReference type="GO" id="GO:0003677">
    <property type="term" value="F:DNA binding"/>
    <property type="evidence" value="ECO:0007669"/>
    <property type="project" value="InterPro"/>
</dbReference>
<evidence type="ECO:0000313" key="7">
    <source>
        <dbReference type="Proteomes" id="UP000274391"/>
    </source>
</evidence>
<organism evidence="6 7">
    <name type="scientific">Gulosibacter macacae</name>
    <dbReference type="NCBI Taxonomy" id="2488791"/>
    <lineage>
        <taxon>Bacteria</taxon>
        <taxon>Bacillati</taxon>
        <taxon>Actinomycetota</taxon>
        <taxon>Actinomycetes</taxon>
        <taxon>Micrococcales</taxon>
        <taxon>Microbacteriaceae</taxon>
        <taxon>Gulosibacter</taxon>
    </lineage>
</organism>
<dbReference type="GO" id="GO:0005524">
    <property type="term" value="F:ATP binding"/>
    <property type="evidence" value="ECO:0007669"/>
    <property type="project" value="UniProtKB-UniRule"/>
</dbReference>
<name>A0A3P3W104_9MICO</name>
<feature type="binding site" evidence="3">
    <location>
        <begin position="420"/>
        <end position="427"/>
    </location>
    <ligand>
        <name>ATP</name>
        <dbReference type="ChEBI" id="CHEBI:30616"/>
    </ligand>
</feature>
<dbReference type="InterPro" id="IPR050206">
    <property type="entry name" value="FtsK/SpoIIIE/SftA"/>
</dbReference>
<dbReference type="EMBL" id="RQVS01000001">
    <property type="protein sequence ID" value="RRJ88715.1"/>
    <property type="molecule type" value="Genomic_DNA"/>
</dbReference>
<dbReference type="PROSITE" id="PS50901">
    <property type="entry name" value="FTSK"/>
    <property type="match status" value="1"/>
</dbReference>
<sequence>MGAWWWHVRKRLCPREPPHRPLAAPRPQRDLECGTLYHARLDRHARLSGRVSRQRLCTTPRNQRMTLAATLDVPSEAPADLLEAAIRLPHAPTESAPAPFPIIAVIAPVGIGLALFAIIGSPFLLMFIVFGPVIAIAHLIDRRYGERRRLRRATAAFDRELAEAEHEIGGAHARMRRRRRAQRPLARDLVAGHRRIEPGIVVGTTTVPSGLRLEGGGVHPQLDIARAAAGRLDDACFSINAKRLAVHGSRIVTTGVVRALLVQLTADDLSGEVALIGDGAEAVAAELRTLGVHFGQHLEPDALAVITGADAPEFPNATVDAVLIVAEDGFGELRTAEHGALRLRLDSLGAGELRDWASKIGDAQRTRRRAAERIPSECELADLFGGEARPHTLSAAFAVGADGPCELDLVADGPHAVLGGTTGSGKSELLIAWATALAERYTSDECAMLGLDFKGGATFDALAPLPHCVGVVTDLDDGEAHRVLAGLRAEMRRREQQLRDLGVREIADTNGVMPRLVVFVDEFQALVQEHPELNEVFADLGARGRSLGIHLVLCTQRPTGVFRESLLANCAIRLSLRVEQASDSRTILGEVDAAELPVSARGRLLLRVGGGDLATAQVARARPDDIAVLAAREQERRRRQRLGSPESPWRPPLPTNWCGDEATWAIGDLPEAQQQPRLEVPTAGAHLWIIGTHGSGKSAALAALARAAQGMQVVTLGPGIEQAWDALDALVAKPDASRVLVLIDDLDGLETRFDDEHRSVFLERLGRLARIGGERGVTLAMTVRRPSGGLQRIAALCAQTLRLAASSRQEWVLQGGEAADFIPNLPPGRGRLARMLVQVAAPAQAPVSQPLLATAHEVPFIVPPVGLLVVTRRGSTTRAALGTGGVALDAVPSAADLRTGTKELVGRAPIIVGDFEQWHGAFGVLPRLADQLPVLLIGATTGDWRTLFRGDPMPPALDDPWSRGWLRHPDGQVDRVRLEDGAPEGLIRSGWALPSLG</sequence>
<dbReference type="Proteomes" id="UP000274391">
    <property type="component" value="Unassembled WGS sequence"/>
</dbReference>
<keyword evidence="7" id="KW-1185">Reference proteome</keyword>
<keyword evidence="1 3" id="KW-0547">Nucleotide-binding</keyword>
<dbReference type="InterPro" id="IPR027417">
    <property type="entry name" value="P-loop_NTPase"/>
</dbReference>
<dbReference type="SUPFAM" id="SSF52540">
    <property type="entry name" value="P-loop containing nucleoside triphosphate hydrolases"/>
    <property type="match status" value="2"/>
</dbReference>
<dbReference type="CDD" id="cd01127">
    <property type="entry name" value="TrwB_TraG_TraD_VirD4"/>
    <property type="match status" value="1"/>
</dbReference>
<reference evidence="6 7" key="1">
    <citation type="submission" date="2018-11" db="EMBL/GenBank/DDBJ databases">
        <title>YIM 102482-1 draft genome.</title>
        <authorList>
            <person name="Li G."/>
            <person name="Jiang Y."/>
        </authorList>
    </citation>
    <scope>NUCLEOTIDE SEQUENCE [LARGE SCALE GENOMIC DNA]</scope>
    <source>
        <strain evidence="6 7">YIM 102482-1</strain>
    </source>
</reference>
<dbReference type="Gene3D" id="3.40.50.300">
    <property type="entry name" value="P-loop containing nucleotide triphosphate hydrolases"/>
    <property type="match status" value="2"/>
</dbReference>
<keyword evidence="4" id="KW-0472">Membrane</keyword>